<evidence type="ECO:0000259" key="5">
    <source>
        <dbReference type="SMART" id="SM00965"/>
    </source>
</evidence>
<dbReference type="SUPFAM" id="SSF49464">
    <property type="entry name" value="Carboxypeptidase regulatory domain-like"/>
    <property type="match status" value="1"/>
</dbReference>
<dbReference type="NCBIfam" id="TIGR04057">
    <property type="entry name" value="SusC_RagA_signa"/>
    <property type="match status" value="1"/>
</dbReference>
<evidence type="ECO:0000256" key="4">
    <source>
        <dbReference type="PROSITE-ProRule" id="PRU01360"/>
    </source>
</evidence>
<evidence type="ECO:0000256" key="2">
    <source>
        <dbReference type="ARBA" id="ARBA00023136"/>
    </source>
</evidence>
<dbReference type="AlphaFoldDB" id="A0A7K1U2W7"/>
<dbReference type="SMART" id="SM00965">
    <property type="entry name" value="STN"/>
    <property type="match status" value="1"/>
</dbReference>
<evidence type="ECO:0000256" key="1">
    <source>
        <dbReference type="ARBA" id="ARBA00022448"/>
    </source>
</evidence>
<keyword evidence="3 4" id="KW-0998">Cell outer membrane</keyword>
<sequence length="1148" mass="129153">MQGIQQALRKAALQKRWYILLFCICISPLYAHSEKITNPSTVTSPHPYQDADTIKVTLKVYRASLRQVIRQIEKQTGLTFAISSTVLENAHSVSMQVRKEPLPSVLRQLFAGTRYAFEIRNKQIIVYPISEAPPITGAPHRTISTEAEKYVVTGIITDGERPLAGVSIREKETHNGASTNEYGRFRIPVANGQATLQFSLIGYETREITLRERHNLDIILQNDTKTLNDLVIIGYGIQNKANITGSITKVEGRRLKSRPVTNVMAALQGTAPGLLVTRNNGQPGKEGFNLQIRGLSSGNYSAPLVLVDGAPGSITYMNPNDIESISVLKDAAATSIYGPLAAGGVVLVTTKRGKPGRISVEYNSLFGIERPISLPERVHSWEAANMQNEAAKNTGMPVVWTPLDIQRMKDPNITYLPKTDGSGNYDYYDDFNPLDNVTRNNSTTTTYNISARGGTEKHQYLFALGQFSRQGLFNTGFDKTSRTNLQFNANNRLSAVLSLETSLQYAQSSTLSPGWRVDGNNGLLNFLYQAPGNVPTYVPGTDHYTRGFNAYALLKDAGRREEKATFADAVITLKAENLYKGLTLKAVYSPQLTTTHDGLGKQKVDFYDGSGYINSVNDPNSLKRANLLEIQHSLQLLADYDLPAGKQHTIHILGGFAYENHYQHQRIATGFGLGPNELQQLSFNNPEAATTLHFKGSGFLSSLFTRVNYNFSDRYLLEANLVAAQLFYNNTQSPNLKRQHIFPSLSAGWRLNNEKWFASAFPFFDEFKLRASWGMLGNFNWRSGLNDFNFRDQLLHPQAYPIMSYEDNDRFVPGNNNWETVTTTNAGLDMAFFKGRLNINADYFVKHNSRMQIATQTSPLFNPLFPTFFRAQMRSWGWELNLGWRDNRGPLSYWVNANLFDNQNKILQTYGPTAWLIGNNRGLEGLPYNAIMGYRANGYFQQSSEVDGHAYQTAATAPGDLRYEDVNNDGIINGGNYTKADHGDLVYLGSTQPRYSYGFDAGFSWKGLDFSIFFQGIGQRKVLVPANFSMPFTDNWQQPWEIHRDHWTAGNPAAAFPRLYMGYNQNLLPSSFWVMNASYIRLKNLQLGYTFHFADAKFMNSLRLYFSGQDLWEVNRMKIRYYDPEASTNTGYQYPFFRSFTLGVNANF</sequence>
<dbReference type="Gene3D" id="3.55.50.30">
    <property type="match status" value="1"/>
</dbReference>
<dbReference type="InterPro" id="IPR012910">
    <property type="entry name" value="Plug_dom"/>
</dbReference>
<dbReference type="Pfam" id="PF07660">
    <property type="entry name" value="STN"/>
    <property type="match status" value="1"/>
</dbReference>
<organism evidence="6 7">
    <name type="scientific">Chitinophaga tropicalis</name>
    <dbReference type="NCBI Taxonomy" id="2683588"/>
    <lineage>
        <taxon>Bacteria</taxon>
        <taxon>Pseudomonadati</taxon>
        <taxon>Bacteroidota</taxon>
        <taxon>Chitinophagia</taxon>
        <taxon>Chitinophagales</taxon>
        <taxon>Chitinophagaceae</taxon>
        <taxon>Chitinophaga</taxon>
    </lineage>
</organism>
<reference evidence="6 7" key="1">
    <citation type="submission" date="2019-12" db="EMBL/GenBank/DDBJ databases">
        <title>Chitinophaga sp. strain ysch24 (GDMCC 1.1355), whole genome shotgun sequence.</title>
        <authorList>
            <person name="Zhang X."/>
        </authorList>
    </citation>
    <scope>NUCLEOTIDE SEQUENCE [LARGE SCALE GENOMIC DNA]</scope>
    <source>
        <strain evidence="7">ysch24</strain>
    </source>
</reference>
<name>A0A7K1U2W7_9BACT</name>
<dbReference type="PROSITE" id="PS52016">
    <property type="entry name" value="TONB_DEPENDENT_REC_3"/>
    <property type="match status" value="1"/>
</dbReference>
<dbReference type="Gene3D" id="2.170.130.10">
    <property type="entry name" value="TonB-dependent receptor, plug domain"/>
    <property type="match status" value="1"/>
</dbReference>
<dbReference type="InterPro" id="IPR008969">
    <property type="entry name" value="CarboxyPept-like_regulatory"/>
</dbReference>
<dbReference type="SUPFAM" id="SSF56935">
    <property type="entry name" value="Porins"/>
    <property type="match status" value="1"/>
</dbReference>
<gene>
    <name evidence="6" type="ORF">GO493_10170</name>
</gene>
<comment type="subcellular location">
    <subcellularLocation>
        <location evidence="4">Cell outer membrane</location>
        <topology evidence="4">Multi-pass membrane protein</topology>
    </subcellularLocation>
</comment>
<accession>A0A7K1U2W7</accession>
<dbReference type="EMBL" id="WRXN01000003">
    <property type="protein sequence ID" value="MVT08626.1"/>
    <property type="molecule type" value="Genomic_DNA"/>
</dbReference>
<dbReference type="Proteomes" id="UP000461730">
    <property type="component" value="Unassembled WGS sequence"/>
</dbReference>
<keyword evidence="7" id="KW-1185">Reference proteome</keyword>
<dbReference type="GO" id="GO:0009279">
    <property type="term" value="C:cell outer membrane"/>
    <property type="evidence" value="ECO:0007669"/>
    <property type="project" value="UniProtKB-SubCell"/>
</dbReference>
<protein>
    <submittedName>
        <fullName evidence="6">SusC/RagA family TonB-linked outer membrane protein</fullName>
    </submittedName>
</protein>
<comment type="caution">
    <text evidence="6">The sequence shown here is derived from an EMBL/GenBank/DDBJ whole genome shotgun (WGS) entry which is preliminary data.</text>
</comment>
<comment type="similarity">
    <text evidence="4">Belongs to the TonB-dependent receptor family.</text>
</comment>
<dbReference type="InterPro" id="IPR037066">
    <property type="entry name" value="Plug_dom_sf"/>
</dbReference>
<proteinExistence type="inferred from homology"/>
<dbReference type="Pfam" id="PF07715">
    <property type="entry name" value="Plug"/>
    <property type="match status" value="1"/>
</dbReference>
<dbReference type="Gene3D" id="2.60.40.1120">
    <property type="entry name" value="Carboxypeptidase-like, regulatory domain"/>
    <property type="match status" value="1"/>
</dbReference>
<dbReference type="NCBIfam" id="TIGR04056">
    <property type="entry name" value="OMP_RagA_SusC"/>
    <property type="match status" value="1"/>
</dbReference>
<keyword evidence="4" id="KW-0812">Transmembrane</keyword>
<evidence type="ECO:0000313" key="6">
    <source>
        <dbReference type="EMBL" id="MVT08626.1"/>
    </source>
</evidence>
<keyword evidence="1 4" id="KW-0813">Transport</keyword>
<dbReference type="InterPro" id="IPR039426">
    <property type="entry name" value="TonB-dep_rcpt-like"/>
</dbReference>
<dbReference type="InterPro" id="IPR023996">
    <property type="entry name" value="TonB-dep_OMP_SusC/RagA"/>
</dbReference>
<feature type="domain" description="Secretin/TonB short N-terminal" evidence="5">
    <location>
        <begin position="78"/>
        <end position="129"/>
    </location>
</feature>
<evidence type="ECO:0000256" key="3">
    <source>
        <dbReference type="ARBA" id="ARBA00023237"/>
    </source>
</evidence>
<dbReference type="InterPro" id="IPR023997">
    <property type="entry name" value="TonB-dep_OMP_SusC/RagA_CS"/>
</dbReference>
<dbReference type="InterPro" id="IPR011662">
    <property type="entry name" value="Secretin/TonB_short_N"/>
</dbReference>
<dbReference type="Pfam" id="PF13715">
    <property type="entry name" value="CarbopepD_reg_2"/>
    <property type="match status" value="1"/>
</dbReference>
<evidence type="ECO:0000313" key="7">
    <source>
        <dbReference type="Proteomes" id="UP000461730"/>
    </source>
</evidence>
<keyword evidence="4" id="KW-1134">Transmembrane beta strand</keyword>
<keyword evidence="2 4" id="KW-0472">Membrane</keyword>